<proteinExistence type="predicted"/>
<evidence type="ECO:0008006" key="3">
    <source>
        <dbReference type="Google" id="ProtNLM"/>
    </source>
</evidence>
<comment type="caution">
    <text evidence="1">The sequence shown here is derived from an EMBL/GenBank/DDBJ whole genome shotgun (WGS) entry which is preliminary data.</text>
</comment>
<evidence type="ECO:0000313" key="1">
    <source>
        <dbReference type="EMBL" id="GAA0481179.1"/>
    </source>
</evidence>
<keyword evidence="2" id="KW-1185">Reference proteome</keyword>
<sequence>MGKQSENNPFNQIENNANISSDEIFKVADSVKNANFSDEKNVRQLVRRLSKMAGKPVSKAKEDEIVEMITNQNIPMDMNSLQQMLKK</sequence>
<dbReference type="RefSeq" id="WP_343836609.1">
    <property type="nucleotide sequence ID" value="NZ_BAAADO010000001.1"/>
</dbReference>
<evidence type="ECO:0000313" key="2">
    <source>
        <dbReference type="Proteomes" id="UP001500880"/>
    </source>
</evidence>
<reference evidence="1 2" key="1">
    <citation type="journal article" date="2019" name="Int. J. Syst. Evol. Microbiol.">
        <title>The Global Catalogue of Microorganisms (GCM) 10K type strain sequencing project: providing services to taxonomists for standard genome sequencing and annotation.</title>
        <authorList>
            <consortium name="The Broad Institute Genomics Platform"/>
            <consortium name="The Broad Institute Genome Sequencing Center for Infectious Disease"/>
            <person name="Wu L."/>
            <person name="Ma J."/>
        </authorList>
    </citation>
    <scope>NUCLEOTIDE SEQUENCE [LARGE SCALE GENOMIC DNA]</scope>
    <source>
        <strain evidence="1 2">JCM 12389</strain>
    </source>
</reference>
<accession>A0ABN1APE7</accession>
<organism evidence="1 2">
    <name type="scientific">Salinibacillus aidingensis</name>
    <dbReference type="NCBI Taxonomy" id="237684"/>
    <lineage>
        <taxon>Bacteria</taxon>
        <taxon>Bacillati</taxon>
        <taxon>Bacillota</taxon>
        <taxon>Bacilli</taxon>
        <taxon>Bacillales</taxon>
        <taxon>Bacillaceae</taxon>
        <taxon>Salinibacillus</taxon>
    </lineage>
</organism>
<dbReference type="EMBL" id="BAAADO010000001">
    <property type="protein sequence ID" value="GAA0481179.1"/>
    <property type="molecule type" value="Genomic_DNA"/>
</dbReference>
<dbReference type="Pfam" id="PF14069">
    <property type="entry name" value="SpoVIF"/>
    <property type="match status" value="1"/>
</dbReference>
<dbReference type="InterPro" id="IPR025942">
    <property type="entry name" value="SpoVIF"/>
</dbReference>
<dbReference type="Proteomes" id="UP001500880">
    <property type="component" value="Unassembled WGS sequence"/>
</dbReference>
<protein>
    <recommendedName>
        <fullName evidence="3">Stage VI sporulation protein F</fullName>
    </recommendedName>
</protein>
<name>A0ABN1APE7_9BACI</name>
<gene>
    <name evidence="1" type="ORF">GCM10008986_02280</name>
</gene>